<dbReference type="InterPro" id="IPR050750">
    <property type="entry name" value="C5-MTase"/>
</dbReference>
<protein>
    <recommendedName>
        <fullName evidence="5">DNA (cytosine-5-)-methyltransferase</fullName>
    </recommendedName>
</protein>
<dbReference type="PRINTS" id="PR00105">
    <property type="entry name" value="C5METTRFRASE"/>
</dbReference>
<reference evidence="4" key="1">
    <citation type="journal article" date="2015" name="Nature">
        <title>Complex archaea that bridge the gap between prokaryotes and eukaryotes.</title>
        <authorList>
            <person name="Spang A."/>
            <person name="Saw J.H."/>
            <person name="Jorgensen S.L."/>
            <person name="Zaremba-Niedzwiedzka K."/>
            <person name="Martijn J."/>
            <person name="Lind A.E."/>
            <person name="van Eijk R."/>
            <person name="Schleper C."/>
            <person name="Guy L."/>
            <person name="Ettema T.J."/>
        </authorList>
    </citation>
    <scope>NUCLEOTIDE SEQUENCE</scope>
</reference>
<dbReference type="NCBIfam" id="TIGR00675">
    <property type="entry name" value="dcm"/>
    <property type="match status" value="1"/>
</dbReference>
<gene>
    <name evidence="4" type="ORF">LCGC14_1524450</name>
</gene>
<dbReference type="GO" id="GO:0008168">
    <property type="term" value="F:methyltransferase activity"/>
    <property type="evidence" value="ECO:0007669"/>
    <property type="project" value="UniProtKB-KW"/>
</dbReference>
<dbReference type="PROSITE" id="PS51679">
    <property type="entry name" value="SAM_MT_C5"/>
    <property type="match status" value="1"/>
</dbReference>
<dbReference type="SUPFAM" id="SSF53335">
    <property type="entry name" value="S-adenosyl-L-methionine-dependent methyltransferases"/>
    <property type="match status" value="1"/>
</dbReference>
<dbReference type="GO" id="GO:0032259">
    <property type="term" value="P:methylation"/>
    <property type="evidence" value="ECO:0007669"/>
    <property type="project" value="UniProtKB-KW"/>
</dbReference>
<comment type="caution">
    <text evidence="4">The sequence shown here is derived from an EMBL/GenBank/DDBJ whole genome shotgun (WGS) entry which is preliminary data.</text>
</comment>
<keyword evidence="3" id="KW-0949">S-adenosyl-L-methionine</keyword>
<proteinExistence type="predicted"/>
<name>A0A0F9LD40_9ZZZZ</name>
<dbReference type="Gene3D" id="3.40.50.150">
    <property type="entry name" value="Vaccinia Virus protein VP39"/>
    <property type="match status" value="1"/>
</dbReference>
<dbReference type="InterPro" id="IPR029063">
    <property type="entry name" value="SAM-dependent_MTases_sf"/>
</dbReference>
<evidence type="ECO:0008006" key="5">
    <source>
        <dbReference type="Google" id="ProtNLM"/>
    </source>
</evidence>
<dbReference type="AlphaFoldDB" id="A0A0F9LD40"/>
<evidence type="ECO:0000256" key="3">
    <source>
        <dbReference type="ARBA" id="ARBA00022691"/>
    </source>
</evidence>
<sequence length="246" mass="27655">MNYIDLFSGLGGFALGAYWAGMHFDKHYFSEVNKYCVELYQKRFPDAIALGDITKIKSMPGGDYFITGGFPCQPFSVAGKQKGEKDERNLWPGMFRVIRLCKPSWVVAENVPGAAPYIKKVVKPDLENEGYEVWPFGISAATIGAPHPRKRIWLVANSKTNRRERTICGDIEDSKDPGWPELQSSGSLDTRLFIFEEFEKRMGEPAVFPVDDGLPGRVAYLGGYGNSIVPQIAELFFRQIKELLND</sequence>
<keyword evidence="2" id="KW-0808">Transferase</keyword>
<dbReference type="Pfam" id="PF00145">
    <property type="entry name" value="DNA_methylase"/>
    <property type="match status" value="1"/>
</dbReference>
<accession>A0A0F9LD40</accession>
<evidence type="ECO:0000313" key="4">
    <source>
        <dbReference type="EMBL" id="KKM62160.1"/>
    </source>
</evidence>
<evidence type="ECO:0000256" key="2">
    <source>
        <dbReference type="ARBA" id="ARBA00022679"/>
    </source>
</evidence>
<dbReference type="PANTHER" id="PTHR46098">
    <property type="entry name" value="TRNA (CYTOSINE(38)-C(5))-METHYLTRANSFERASE"/>
    <property type="match status" value="1"/>
</dbReference>
<dbReference type="EMBL" id="LAZR01011354">
    <property type="protein sequence ID" value="KKM62160.1"/>
    <property type="molecule type" value="Genomic_DNA"/>
</dbReference>
<keyword evidence="1" id="KW-0489">Methyltransferase</keyword>
<evidence type="ECO:0000256" key="1">
    <source>
        <dbReference type="ARBA" id="ARBA00022603"/>
    </source>
</evidence>
<organism evidence="4">
    <name type="scientific">marine sediment metagenome</name>
    <dbReference type="NCBI Taxonomy" id="412755"/>
    <lineage>
        <taxon>unclassified sequences</taxon>
        <taxon>metagenomes</taxon>
        <taxon>ecological metagenomes</taxon>
    </lineage>
</organism>
<dbReference type="InterPro" id="IPR001525">
    <property type="entry name" value="C5_MeTfrase"/>
</dbReference>
<dbReference type="PANTHER" id="PTHR46098:SF1">
    <property type="entry name" value="TRNA (CYTOSINE(38)-C(5))-METHYLTRANSFERASE"/>
    <property type="match status" value="1"/>
</dbReference>